<gene>
    <name evidence="1" type="ORF">GA0061098_102277</name>
</gene>
<reference evidence="2" key="1">
    <citation type="submission" date="2016-08" db="EMBL/GenBank/DDBJ databases">
        <authorList>
            <person name="Varghese N."/>
            <person name="Submissions Spin"/>
        </authorList>
    </citation>
    <scope>NUCLEOTIDE SEQUENCE [LARGE SCALE GENOMIC DNA]</scope>
    <source>
        <strain evidence="2">ERR11</strain>
    </source>
</reference>
<protein>
    <submittedName>
        <fullName evidence="1">Uncharacterized protein</fullName>
    </submittedName>
</protein>
<dbReference type="AlphaFoldDB" id="A0A1C3XP00"/>
<accession>A0A1C3XP00</accession>
<proteinExistence type="predicted"/>
<keyword evidence="2" id="KW-1185">Reference proteome</keyword>
<dbReference type="EMBL" id="FMAI01000022">
    <property type="protein sequence ID" value="SCB53998.1"/>
    <property type="molecule type" value="Genomic_DNA"/>
</dbReference>
<evidence type="ECO:0000313" key="2">
    <source>
        <dbReference type="Proteomes" id="UP000199184"/>
    </source>
</evidence>
<name>A0A1C3XP00_9BRAD</name>
<evidence type="ECO:0000313" key="1">
    <source>
        <dbReference type="EMBL" id="SCB53998.1"/>
    </source>
</evidence>
<dbReference type="Proteomes" id="UP000199184">
    <property type="component" value="Unassembled WGS sequence"/>
</dbReference>
<sequence length="78" mass="9038">MFAVMESESWEVAMNHRGVEFTVAKTAIPGIWQWQFRVGEQVKTGKTETKIDLLAIRRVQLRIDRELKRSARRPEPAG</sequence>
<organism evidence="1 2">
    <name type="scientific">Bradyrhizobium shewense</name>
    <dbReference type="NCBI Taxonomy" id="1761772"/>
    <lineage>
        <taxon>Bacteria</taxon>
        <taxon>Pseudomonadati</taxon>
        <taxon>Pseudomonadota</taxon>
        <taxon>Alphaproteobacteria</taxon>
        <taxon>Hyphomicrobiales</taxon>
        <taxon>Nitrobacteraceae</taxon>
        <taxon>Bradyrhizobium</taxon>
    </lineage>
</organism>